<evidence type="ECO:0000256" key="2">
    <source>
        <dbReference type="ARBA" id="ARBA00023015"/>
    </source>
</evidence>
<dbReference type="STRING" id="857290.HMPREF9156_00516"/>
<evidence type="ECO:0000256" key="3">
    <source>
        <dbReference type="ARBA" id="ARBA00023125"/>
    </source>
</evidence>
<accession>J0LMN2</accession>
<keyword evidence="4" id="KW-0804">Transcription</keyword>
<dbReference type="InterPro" id="IPR000847">
    <property type="entry name" value="LysR_HTH_N"/>
</dbReference>
<dbReference type="Proteomes" id="UP000006415">
    <property type="component" value="Unassembled WGS sequence"/>
</dbReference>
<sequence length="301" mass="33482">MRLKDIQYFIALTEEKSFTRAAEKYHVSQPTISYAIKHLENDFKAQLIIRNQSHKRMALTQNGKIFYKHAKSALSELGKAQEEISSINGAVIHAGIPNTIASYYMAAIIPALEKAGISGNVALTEGSSHDLLNALDNGDIELAAIFSLEPLTVPYLKSETILHIPFEITVSPQHPLADRSSVRFEELANEKFILLSPKSSHYKAFRLISRKTGTYPSILYQNKNINIVNSMVENNAGIGFLADIDPLKDRGRLHHLKLENTSVPPLLLSIVQPRQKQLSAIHTLFTDIFKEIIKGSLPAAC</sequence>
<gene>
    <name evidence="6" type="ORF">HMPREF9156_00516</name>
</gene>
<dbReference type="Pfam" id="PF00126">
    <property type="entry name" value="HTH_1"/>
    <property type="match status" value="1"/>
</dbReference>
<dbReference type="InterPro" id="IPR050950">
    <property type="entry name" value="HTH-type_LysR_regulators"/>
</dbReference>
<dbReference type="HOGENOM" id="CLU_039613_6_2_11"/>
<dbReference type="GO" id="GO:0003700">
    <property type="term" value="F:DNA-binding transcription factor activity"/>
    <property type="evidence" value="ECO:0007669"/>
    <property type="project" value="InterPro"/>
</dbReference>
<dbReference type="EMBL" id="AGZS01000002">
    <property type="protein sequence ID" value="EJD65072.1"/>
    <property type="molecule type" value="Genomic_DNA"/>
</dbReference>
<evidence type="ECO:0000259" key="5">
    <source>
        <dbReference type="PROSITE" id="PS50931"/>
    </source>
</evidence>
<evidence type="ECO:0000256" key="4">
    <source>
        <dbReference type="ARBA" id="ARBA00023163"/>
    </source>
</evidence>
<keyword evidence="3" id="KW-0238">DNA-binding</keyword>
<organism evidence="6 7">
    <name type="scientific">Scardovia wiggsiae F0424</name>
    <dbReference type="NCBI Taxonomy" id="857290"/>
    <lineage>
        <taxon>Bacteria</taxon>
        <taxon>Bacillati</taxon>
        <taxon>Actinomycetota</taxon>
        <taxon>Actinomycetes</taxon>
        <taxon>Bifidobacteriales</taxon>
        <taxon>Bifidobacteriaceae</taxon>
        <taxon>Scardovia</taxon>
    </lineage>
</organism>
<evidence type="ECO:0000256" key="1">
    <source>
        <dbReference type="ARBA" id="ARBA00009437"/>
    </source>
</evidence>
<evidence type="ECO:0000313" key="6">
    <source>
        <dbReference type="EMBL" id="EJD65072.1"/>
    </source>
</evidence>
<dbReference type="AlphaFoldDB" id="J0LMN2"/>
<dbReference type="GO" id="GO:0005829">
    <property type="term" value="C:cytosol"/>
    <property type="evidence" value="ECO:0007669"/>
    <property type="project" value="TreeGrafter"/>
</dbReference>
<evidence type="ECO:0000313" key="7">
    <source>
        <dbReference type="Proteomes" id="UP000006415"/>
    </source>
</evidence>
<protein>
    <recommendedName>
        <fullName evidence="5">HTH lysR-type domain-containing protein</fullName>
    </recommendedName>
</protein>
<dbReference type="OrthoDB" id="3181812at2"/>
<dbReference type="Gene3D" id="3.40.190.290">
    <property type="match status" value="1"/>
</dbReference>
<proteinExistence type="inferred from homology"/>
<dbReference type="InterPro" id="IPR036390">
    <property type="entry name" value="WH_DNA-bd_sf"/>
</dbReference>
<dbReference type="Gene3D" id="1.10.10.10">
    <property type="entry name" value="Winged helix-like DNA-binding domain superfamily/Winged helix DNA-binding domain"/>
    <property type="match status" value="1"/>
</dbReference>
<comment type="caution">
    <text evidence="6">The sequence shown here is derived from an EMBL/GenBank/DDBJ whole genome shotgun (WGS) entry which is preliminary data.</text>
</comment>
<dbReference type="PROSITE" id="PS50931">
    <property type="entry name" value="HTH_LYSR"/>
    <property type="match status" value="1"/>
</dbReference>
<dbReference type="InterPro" id="IPR005119">
    <property type="entry name" value="LysR_subst-bd"/>
</dbReference>
<dbReference type="PRINTS" id="PR00039">
    <property type="entry name" value="HTHLYSR"/>
</dbReference>
<feature type="domain" description="HTH lysR-type" evidence="5">
    <location>
        <begin position="1"/>
        <end position="60"/>
    </location>
</feature>
<dbReference type="GO" id="GO:0003677">
    <property type="term" value="F:DNA binding"/>
    <property type="evidence" value="ECO:0007669"/>
    <property type="project" value="UniProtKB-KW"/>
</dbReference>
<dbReference type="InterPro" id="IPR036388">
    <property type="entry name" value="WH-like_DNA-bd_sf"/>
</dbReference>
<dbReference type="PANTHER" id="PTHR30419">
    <property type="entry name" value="HTH-TYPE TRANSCRIPTIONAL REGULATOR YBHD"/>
    <property type="match status" value="1"/>
</dbReference>
<dbReference type="RefSeq" id="WP_007147583.1">
    <property type="nucleotide sequence ID" value="NZ_AKCI01000001.1"/>
</dbReference>
<name>J0LMN2_9BIFI</name>
<comment type="similarity">
    <text evidence="1">Belongs to the LysR transcriptional regulatory family.</text>
</comment>
<keyword evidence="7" id="KW-1185">Reference proteome</keyword>
<dbReference type="Pfam" id="PF03466">
    <property type="entry name" value="LysR_substrate"/>
    <property type="match status" value="1"/>
</dbReference>
<keyword evidence="2" id="KW-0805">Transcription regulation</keyword>
<reference evidence="6 7" key="1">
    <citation type="submission" date="2012-01" db="EMBL/GenBank/DDBJ databases">
        <title>The Genome Sequence of Scardovia wiggsiae F0424.</title>
        <authorList>
            <consortium name="The Broad Institute Genome Sequencing Platform"/>
            <person name="Earl A."/>
            <person name="Ward D."/>
            <person name="Feldgarden M."/>
            <person name="Gevers D."/>
            <person name="Izard J."/>
            <person name="Ganesan A."/>
            <person name="Baranova O.V."/>
            <person name="Blanton J.M."/>
            <person name="Tanner A.C."/>
            <person name="Mathney J."/>
            <person name="Dewhirst F.E."/>
            <person name="Young S.K."/>
            <person name="Zeng Q."/>
            <person name="Gargeya S."/>
            <person name="Fitzgerald M."/>
            <person name="Haas B."/>
            <person name="Abouelleil A."/>
            <person name="Alvarado L."/>
            <person name="Arachchi H.M."/>
            <person name="Berlin A."/>
            <person name="Chapman S.B."/>
            <person name="Gearin G."/>
            <person name="Goldberg J."/>
            <person name="Griggs A."/>
            <person name="Gujja S."/>
            <person name="Hansen M."/>
            <person name="Heiman D."/>
            <person name="Howarth C."/>
            <person name="Larimer J."/>
            <person name="Lui A."/>
            <person name="MacDonald P.J.P."/>
            <person name="McCowen C."/>
            <person name="Montmayeur A."/>
            <person name="Murphy C."/>
            <person name="Neiman D."/>
            <person name="Pearson M."/>
            <person name="Priest M."/>
            <person name="Roberts A."/>
            <person name="Saif S."/>
            <person name="Shea T."/>
            <person name="Sisk P."/>
            <person name="Stolte C."/>
            <person name="Sykes S."/>
            <person name="Wortman J."/>
            <person name="Nusbaum C."/>
            <person name="Birren B."/>
        </authorList>
    </citation>
    <scope>NUCLEOTIDE SEQUENCE [LARGE SCALE GENOMIC DNA]</scope>
    <source>
        <strain evidence="6 7">F0424</strain>
    </source>
</reference>
<dbReference type="SUPFAM" id="SSF46785">
    <property type="entry name" value="Winged helix' DNA-binding domain"/>
    <property type="match status" value="1"/>
</dbReference>
<dbReference type="SUPFAM" id="SSF53850">
    <property type="entry name" value="Periplasmic binding protein-like II"/>
    <property type="match status" value="1"/>
</dbReference>
<dbReference type="FunFam" id="1.10.10.10:FF:000001">
    <property type="entry name" value="LysR family transcriptional regulator"/>
    <property type="match status" value="1"/>
</dbReference>
<dbReference type="eggNOG" id="COG0583">
    <property type="taxonomic scope" value="Bacteria"/>
</dbReference>